<evidence type="ECO:0000313" key="1">
    <source>
        <dbReference type="EMBL" id="SLM19529.1"/>
    </source>
</evidence>
<protein>
    <submittedName>
        <fullName evidence="1">Uncharacterized protein</fullName>
    </submittedName>
</protein>
<dbReference type="EMBL" id="FWDO01000005">
    <property type="protein sequence ID" value="SLM19529.1"/>
    <property type="molecule type" value="Genomic_DNA"/>
</dbReference>
<dbReference type="AlphaFoldDB" id="A0A3P3XTW3"/>
<proteinExistence type="predicted"/>
<reference evidence="1" key="1">
    <citation type="submission" date="2017-02" db="EMBL/GenBank/DDBJ databases">
        <authorList>
            <person name="Regsiter A."/>
            <person name="William W."/>
        </authorList>
    </citation>
    <scope>NUCLEOTIDE SEQUENCE</scope>
    <source>
        <strain evidence="1">BdmA 4</strain>
    </source>
</reference>
<sequence>MERFVLVARPHGNIRQQLWKLKREAFDWNRDDASMAMPEGFICGWFDASKFSTGLSKSAFSEHVQRTLTRYADEICAVLPDTFRFSSAIEARDRIMLKLDDELDIPKLKVTLERFAQDAGLEPCADALTPDNEAYRGIWLGSGTISSAPFPLSFKKYELVLYLAELPETPFSGFQFRTVARIHRKTKAHPRTERE</sequence>
<accession>A0A3P3XTW3</accession>
<gene>
    <name evidence="1" type="ORF">SPIRO4BDMA_51044</name>
</gene>
<name>A0A3P3XTW3_9SPIR</name>
<organism evidence="1">
    <name type="scientific">uncultured spirochete</name>
    <dbReference type="NCBI Taxonomy" id="156406"/>
    <lineage>
        <taxon>Bacteria</taxon>
        <taxon>Pseudomonadati</taxon>
        <taxon>Spirochaetota</taxon>
        <taxon>Spirochaetia</taxon>
        <taxon>Spirochaetales</taxon>
        <taxon>environmental samples</taxon>
    </lineage>
</organism>